<comment type="caution">
    <text evidence="5">The sequence shown here is derived from an EMBL/GenBank/DDBJ whole genome shotgun (WGS) entry which is preliminary data.</text>
</comment>
<evidence type="ECO:0000256" key="2">
    <source>
        <dbReference type="ARBA" id="ARBA00030414"/>
    </source>
</evidence>
<evidence type="ECO:0000256" key="1">
    <source>
        <dbReference type="ARBA" id="ARBA00012920"/>
    </source>
</evidence>
<organism evidence="5 6">
    <name type="scientific">Natrarchaeobius chitinivorans</name>
    <dbReference type="NCBI Taxonomy" id="1679083"/>
    <lineage>
        <taxon>Archaea</taxon>
        <taxon>Methanobacteriati</taxon>
        <taxon>Methanobacteriota</taxon>
        <taxon>Stenosarchaea group</taxon>
        <taxon>Halobacteria</taxon>
        <taxon>Halobacteriales</taxon>
        <taxon>Natrialbaceae</taxon>
        <taxon>Natrarchaeobius</taxon>
    </lineage>
</organism>
<reference evidence="5 6" key="1">
    <citation type="submission" date="2018-10" db="EMBL/GenBank/DDBJ databases">
        <title>Natrarchaeobius chitinivorans gen. nov., sp. nov., and Natrarchaeobius haloalkaliphilus sp. nov., alkaliphilic, chitin-utilizing haloarchaea from hypersaline alkaline lakes.</title>
        <authorList>
            <person name="Sorokin D.Y."/>
            <person name="Elcheninov A.G."/>
            <person name="Kostrikina N.A."/>
            <person name="Bale N.J."/>
            <person name="Sinninghe Damste J.S."/>
            <person name="Khijniak T.V."/>
            <person name="Kublanov I.V."/>
            <person name="Toshchakov S.V."/>
        </authorList>
    </citation>
    <scope>NUCLEOTIDE SEQUENCE [LARGE SCALE GENOMIC DNA]</scope>
    <source>
        <strain evidence="5 6">AArcht7</strain>
    </source>
</reference>
<dbReference type="InterPro" id="IPR029055">
    <property type="entry name" value="Ntn_hydrolases_N"/>
</dbReference>
<dbReference type="GO" id="GO:0004067">
    <property type="term" value="F:asparaginase activity"/>
    <property type="evidence" value="ECO:0007669"/>
    <property type="project" value="UniProtKB-EC"/>
</dbReference>
<keyword evidence="6" id="KW-1185">Reference proteome</keyword>
<feature type="non-terminal residue" evidence="5">
    <location>
        <position position="1"/>
    </location>
</feature>
<dbReference type="Gene3D" id="3.60.20.30">
    <property type="entry name" value="(Glycosyl)asparaginase"/>
    <property type="match status" value="1"/>
</dbReference>
<proteinExistence type="predicted"/>
<dbReference type="Pfam" id="PF01112">
    <property type="entry name" value="Asparaginase_2"/>
    <property type="match status" value="1"/>
</dbReference>
<evidence type="ECO:0000256" key="4">
    <source>
        <dbReference type="ARBA" id="ARBA00049366"/>
    </source>
</evidence>
<protein>
    <recommendedName>
        <fullName evidence="3">Plant-type L-asparaginase</fullName>
        <ecNumber evidence="1">3.5.1.1</ecNumber>
    </recommendedName>
    <alternativeName>
        <fullName evidence="2">L-asparagine amidohydrolase</fullName>
    </alternativeName>
</protein>
<accession>A0A3N6M5K0</accession>
<gene>
    <name evidence="5" type="ORF">EA472_16725</name>
</gene>
<dbReference type="EMBL" id="REFZ01000012">
    <property type="protein sequence ID" value="RQG98858.1"/>
    <property type="molecule type" value="Genomic_DNA"/>
</dbReference>
<comment type="catalytic activity">
    <reaction evidence="4">
        <text>L-asparagine + H2O = L-aspartate + NH4(+)</text>
        <dbReference type="Rhea" id="RHEA:21016"/>
        <dbReference type="ChEBI" id="CHEBI:15377"/>
        <dbReference type="ChEBI" id="CHEBI:28938"/>
        <dbReference type="ChEBI" id="CHEBI:29991"/>
        <dbReference type="ChEBI" id="CHEBI:58048"/>
        <dbReference type="EC" id="3.5.1.1"/>
    </reaction>
</comment>
<dbReference type="Proteomes" id="UP000281431">
    <property type="component" value="Unassembled WGS sequence"/>
</dbReference>
<dbReference type="SUPFAM" id="SSF56235">
    <property type="entry name" value="N-terminal nucleophile aminohydrolases (Ntn hydrolases)"/>
    <property type="match status" value="1"/>
</dbReference>
<dbReference type="AlphaFoldDB" id="A0A3N6M5K0"/>
<sequence length="134" mass="14018">RRERERPELLGDLVERRPRLSIADVALALEREDLLRTPLGDVPQVGCGFYCSPAAAVSATGAGEDIARVTLSRRVASHVERGLEAQAAADLAIEEFGELTGSSAGVIVVDSSGSFGSAYSSRAMQTARASDASA</sequence>
<evidence type="ECO:0000313" key="6">
    <source>
        <dbReference type="Proteomes" id="UP000281431"/>
    </source>
</evidence>
<dbReference type="EC" id="3.5.1.1" evidence="1"/>
<dbReference type="PANTHER" id="PTHR10188:SF6">
    <property type="entry name" value="N(4)-(BETA-N-ACETYLGLUCOSAMINYL)-L-ASPARAGINASE"/>
    <property type="match status" value="1"/>
</dbReference>
<evidence type="ECO:0000313" key="5">
    <source>
        <dbReference type="EMBL" id="RQG98858.1"/>
    </source>
</evidence>
<dbReference type="GO" id="GO:0005737">
    <property type="term" value="C:cytoplasm"/>
    <property type="evidence" value="ECO:0007669"/>
    <property type="project" value="TreeGrafter"/>
</dbReference>
<name>A0A3N6M5K0_NATCH</name>
<dbReference type="OrthoDB" id="18230at2157"/>
<evidence type="ECO:0000256" key="3">
    <source>
        <dbReference type="ARBA" id="ARBA00044776"/>
    </source>
</evidence>
<dbReference type="PANTHER" id="PTHR10188">
    <property type="entry name" value="L-ASPARAGINASE"/>
    <property type="match status" value="1"/>
</dbReference>
<dbReference type="InterPro" id="IPR000246">
    <property type="entry name" value="Peptidase_T2"/>
</dbReference>